<evidence type="ECO:0000313" key="1">
    <source>
        <dbReference type="EMBL" id="GJH22498.1"/>
    </source>
</evidence>
<protein>
    <submittedName>
        <fullName evidence="1">Hemerythrin family protein</fullName>
    </submittedName>
</protein>
<keyword evidence="2" id="KW-1185">Reference proteome</keyword>
<gene>
    <name evidence="1" type="ORF">CBA19CS22_38170</name>
</gene>
<proteinExistence type="predicted"/>
<comment type="caution">
    <text evidence="1">The sequence shown here is derived from an EMBL/GenBank/DDBJ whole genome shotgun (WGS) entry which is preliminary data.</text>
</comment>
<dbReference type="Proteomes" id="UP001055013">
    <property type="component" value="Unassembled WGS sequence"/>
</dbReference>
<dbReference type="EMBL" id="BPUR01000042">
    <property type="protein sequence ID" value="GJH22498.1"/>
    <property type="molecule type" value="Genomic_DNA"/>
</dbReference>
<sequence length="156" mass="17181">MNTDTHIEWDDRYLIGHRGIDDTHAEFIGLLDAMLHAAPEAVPAMMQTLARHVEEHFALETRLMEQYAFPARECHVEEHDKVLASVHEVNALAAAGNTDVAVELAQALADWFPGHSDYMDSALAAWVAKKTAGGAPLVLRRMMSQTPRASLASPLN</sequence>
<name>A0ACB5R5F9_9BURK</name>
<reference evidence="1" key="1">
    <citation type="submission" date="2021-09" db="EMBL/GenBank/DDBJ databases">
        <title>Isolation and characterization of 3-chlorobenzoate degrading bacteria from soils in Shizuoka.</title>
        <authorList>
            <person name="Ifat A."/>
            <person name="Ogawa N."/>
            <person name="Kimbara K."/>
            <person name="Moriuchi R."/>
            <person name="Dohra H."/>
            <person name="Shintani M."/>
        </authorList>
    </citation>
    <scope>NUCLEOTIDE SEQUENCE</scope>
    <source>
        <strain evidence="1">19CS2-2</strain>
    </source>
</reference>
<accession>A0ACB5R5F9</accession>
<evidence type="ECO:0000313" key="2">
    <source>
        <dbReference type="Proteomes" id="UP001055013"/>
    </source>
</evidence>
<organism evidence="1 2">
    <name type="scientific">Caballeronia novacaledonica</name>
    <dbReference type="NCBI Taxonomy" id="1544861"/>
    <lineage>
        <taxon>Bacteria</taxon>
        <taxon>Pseudomonadati</taxon>
        <taxon>Pseudomonadota</taxon>
        <taxon>Betaproteobacteria</taxon>
        <taxon>Burkholderiales</taxon>
        <taxon>Burkholderiaceae</taxon>
        <taxon>Caballeronia</taxon>
    </lineage>
</organism>